<dbReference type="SUPFAM" id="SSF53955">
    <property type="entry name" value="Lysozyme-like"/>
    <property type="match status" value="1"/>
</dbReference>
<dbReference type="InterPro" id="IPR023346">
    <property type="entry name" value="Lysozyme-like_dom_sf"/>
</dbReference>
<accession>A0A933I876</accession>
<sequence length="212" mass="23338">MKTSLIIIIILTLSSLVYGQVYTSALEDGLLLSNIPRANFACVRQLKKNNRVLYQNLINAASQKYALSPQALEAVIDAESQYNPRALSCKGAQGLMQLMPQTAWQLGVSNPFDPEQNIDAGARYLKQMLDKFGALESALAAYNAGPGAVERYGGIPPYQETKEYVKKICSKVSDNFHVSQVVKKDQSGKIKQKVIKKIKVKTDNNGDLIISN</sequence>
<dbReference type="GO" id="GO:0008933">
    <property type="term" value="F:peptidoglycan lytic transglycosylase activity"/>
    <property type="evidence" value="ECO:0007669"/>
    <property type="project" value="InterPro"/>
</dbReference>
<comment type="similarity">
    <text evidence="1">Belongs to the transglycosylase Slt family.</text>
</comment>
<dbReference type="AlphaFoldDB" id="A0A933I876"/>
<name>A0A933I876_UNCT6</name>
<evidence type="ECO:0000313" key="3">
    <source>
        <dbReference type="EMBL" id="MBI4726031.1"/>
    </source>
</evidence>
<evidence type="ECO:0000256" key="1">
    <source>
        <dbReference type="ARBA" id="ARBA00007734"/>
    </source>
</evidence>
<dbReference type="GO" id="GO:0000270">
    <property type="term" value="P:peptidoglycan metabolic process"/>
    <property type="evidence" value="ECO:0007669"/>
    <property type="project" value="InterPro"/>
</dbReference>
<reference evidence="3" key="1">
    <citation type="submission" date="2020-07" db="EMBL/GenBank/DDBJ databases">
        <title>Huge and variable diversity of episymbiotic CPR bacteria and DPANN archaea in groundwater ecosystems.</title>
        <authorList>
            <person name="He C.Y."/>
            <person name="Keren R."/>
            <person name="Whittaker M."/>
            <person name="Farag I.F."/>
            <person name="Doudna J."/>
            <person name="Cate J.H.D."/>
            <person name="Banfield J.F."/>
        </authorList>
    </citation>
    <scope>NUCLEOTIDE SEQUENCE</scope>
    <source>
        <strain evidence="3">NC_groundwater_1520_Pr4_B-0.1um_53_5</strain>
    </source>
</reference>
<protein>
    <submittedName>
        <fullName evidence="3">Lytic transglycosylase domain-containing protein</fullName>
    </submittedName>
</protein>
<organism evidence="3 4">
    <name type="scientific">candidate division TA06 bacterium</name>
    <dbReference type="NCBI Taxonomy" id="2250710"/>
    <lineage>
        <taxon>Bacteria</taxon>
        <taxon>Bacteria division TA06</taxon>
    </lineage>
</organism>
<dbReference type="EMBL" id="JACQXR010000027">
    <property type="protein sequence ID" value="MBI4726031.1"/>
    <property type="molecule type" value="Genomic_DNA"/>
</dbReference>
<dbReference type="CDD" id="cd00254">
    <property type="entry name" value="LT-like"/>
    <property type="match status" value="1"/>
</dbReference>
<dbReference type="PANTHER" id="PTHR37423">
    <property type="entry name" value="SOLUBLE LYTIC MUREIN TRANSGLYCOSYLASE-RELATED"/>
    <property type="match status" value="1"/>
</dbReference>
<dbReference type="GO" id="GO:0016020">
    <property type="term" value="C:membrane"/>
    <property type="evidence" value="ECO:0007669"/>
    <property type="project" value="InterPro"/>
</dbReference>
<dbReference type="Pfam" id="PF01464">
    <property type="entry name" value="SLT"/>
    <property type="match status" value="1"/>
</dbReference>
<dbReference type="InterPro" id="IPR000189">
    <property type="entry name" value="Transglyc_AS"/>
</dbReference>
<comment type="caution">
    <text evidence="3">The sequence shown here is derived from an EMBL/GenBank/DDBJ whole genome shotgun (WGS) entry which is preliminary data.</text>
</comment>
<dbReference type="InterPro" id="IPR008258">
    <property type="entry name" value="Transglycosylase_SLT_dom_1"/>
</dbReference>
<dbReference type="Gene3D" id="1.10.530.10">
    <property type="match status" value="1"/>
</dbReference>
<evidence type="ECO:0000313" key="4">
    <source>
        <dbReference type="Proteomes" id="UP000736328"/>
    </source>
</evidence>
<dbReference type="PANTHER" id="PTHR37423:SF2">
    <property type="entry name" value="MEMBRANE-BOUND LYTIC MUREIN TRANSGLYCOSYLASE C"/>
    <property type="match status" value="1"/>
</dbReference>
<gene>
    <name evidence="3" type="ORF">HY768_02200</name>
</gene>
<dbReference type="Proteomes" id="UP000736328">
    <property type="component" value="Unassembled WGS sequence"/>
</dbReference>
<evidence type="ECO:0000259" key="2">
    <source>
        <dbReference type="Pfam" id="PF01464"/>
    </source>
</evidence>
<feature type="domain" description="Transglycosylase SLT" evidence="2">
    <location>
        <begin position="57"/>
        <end position="163"/>
    </location>
</feature>
<proteinExistence type="inferred from homology"/>
<dbReference type="PROSITE" id="PS00922">
    <property type="entry name" value="TRANSGLYCOSYLASE"/>
    <property type="match status" value="1"/>
</dbReference>